<gene>
    <name evidence="3" type="ORF">AOC05_18365</name>
</gene>
<evidence type="ECO:0000313" key="4">
    <source>
        <dbReference type="Proteomes" id="UP000062833"/>
    </source>
</evidence>
<dbReference type="KEGG" id="aaq:AOC05_18365"/>
<organism evidence="3 4">
    <name type="scientific">Arthrobacter alpinus</name>
    <dbReference type="NCBI Taxonomy" id="656366"/>
    <lineage>
        <taxon>Bacteria</taxon>
        <taxon>Bacillati</taxon>
        <taxon>Actinomycetota</taxon>
        <taxon>Actinomycetes</taxon>
        <taxon>Micrococcales</taxon>
        <taxon>Micrococcaceae</taxon>
        <taxon>Arthrobacter</taxon>
    </lineage>
</organism>
<dbReference type="PANTHER" id="PTHR43569">
    <property type="entry name" value="AMIDOHYDROLASE"/>
    <property type="match status" value="1"/>
</dbReference>
<dbReference type="PATRIC" id="fig|656366.3.peg.3960"/>
<dbReference type="InterPro" id="IPR052350">
    <property type="entry name" value="Metallo-dep_Lactonases"/>
</dbReference>
<proteinExistence type="inferred from homology"/>
<evidence type="ECO:0000259" key="2">
    <source>
        <dbReference type="Pfam" id="PF04909"/>
    </source>
</evidence>
<dbReference type="Pfam" id="PF04909">
    <property type="entry name" value="Amidohydro_2"/>
    <property type="match status" value="1"/>
</dbReference>
<dbReference type="Gene3D" id="3.20.20.140">
    <property type="entry name" value="Metal-dependent hydrolases"/>
    <property type="match status" value="1"/>
</dbReference>
<accession>A0A0M4QJN9</accession>
<dbReference type="SUPFAM" id="SSF51556">
    <property type="entry name" value="Metallo-dependent hydrolases"/>
    <property type="match status" value="1"/>
</dbReference>
<keyword evidence="4" id="KW-1185">Reference proteome</keyword>
<protein>
    <recommendedName>
        <fullName evidence="2">Amidohydrolase-related domain-containing protein</fullName>
    </recommendedName>
</protein>
<evidence type="ECO:0000313" key="3">
    <source>
        <dbReference type="EMBL" id="ALE94392.1"/>
    </source>
</evidence>
<dbReference type="EMBL" id="CP012677">
    <property type="protein sequence ID" value="ALE94392.1"/>
    <property type="molecule type" value="Genomic_DNA"/>
</dbReference>
<feature type="domain" description="Amidohydrolase-related" evidence="2">
    <location>
        <begin position="10"/>
        <end position="260"/>
    </location>
</feature>
<evidence type="ECO:0000256" key="1">
    <source>
        <dbReference type="ARBA" id="ARBA00038310"/>
    </source>
</evidence>
<reference evidence="4" key="1">
    <citation type="submission" date="2015-09" db="EMBL/GenBank/DDBJ databases">
        <title>Complete genome of Arthrobacter alpinus strain R3.8.</title>
        <authorList>
            <person name="See-Too W.S."/>
            <person name="Chan K.G."/>
        </authorList>
    </citation>
    <scope>NUCLEOTIDE SEQUENCE [LARGE SCALE GENOMIC DNA]</scope>
    <source>
        <strain evidence="4">R3.8</strain>
    </source>
</reference>
<dbReference type="Proteomes" id="UP000062833">
    <property type="component" value="Chromosome"/>
</dbReference>
<name>A0A0M4QJN9_9MICC</name>
<dbReference type="InterPro" id="IPR032466">
    <property type="entry name" value="Metal_Hydrolase"/>
</dbReference>
<comment type="similarity">
    <text evidence="1">Belongs to the metallo-dependent hydrolases superfamily.</text>
</comment>
<sequence length="262" mass="28177">MYSWLNPELGPLYNTFTAGQSRETLAGAGVRRAILVQADDTAADTVAMLENAAENDFIAGVVGWLPLEDPAAGASLLEKWLAQPKFCGVRTLIHDDPRPNVLDLAPVRESLRMLARAGLPFDVPDAFPRHLGQVAALAAELPGLTVVLDHLGKPPRAGTPDELAHWEREFRAVAALPNTVAKLSGLHCPGAEFSAQALERVWDIALDAFGPQRLMFGGDWPVSLLGADYARCVQVVAALLEPLSGTEAADIWSGTAERIYLR</sequence>
<dbReference type="InterPro" id="IPR006680">
    <property type="entry name" value="Amidohydro-rel"/>
</dbReference>
<dbReference type="GO" id="GO:0016787">
    <property type="term" value="F:hydrolase activity"/>
    <property type="evidence" value="ECO:0007669"/>
    <property type="project" value="InterPro"/>
</dbReference>
<dbReference type="PANTHER" id="PTHR43569:SF2">
    <property type="entry name" value="AMIDOHYDROLASE-RELATED DOMAIN-CONTAINING PROTEIN"/>
    <property type="match status" value="1"/>
</dbReference>
<dbReference type="AlphaFoldDB" id="A0A0M4QJN9"/>